<organism evidence="1 2">
    <name type="scientific">Haematococcus lacustris</name>
    <name type="common">Green alga</name>
    <name type="synonym">Haematococcus pluvialis</name>
    <dbReference type="NCBI Taxonomy" id="44745"/>
    <lineage>
        <taxon>Eukaryota</taxon>
        <taxon>Viridiplantae</taxon>
        <taxon>Chlorophyta</taxon>
        <taxon>core chlorophytes</taxon>
        <taxon>Chlorophyceae</taxon>
        <taxon>CS clade</taxon>
        <taxon>Chlamydomonadales</taxon>
        <taxon>Haematococcaceae</taxon>
        <taxon>Haematococcus</taxon>
    </lineage>
</organism>
<protein>
    <submittedName>
        <fullName evidence="1">Uncharacterized protein</fullName>
    </submittedName>
</protein>
<dbReference type="EMBL" id="BLLF01004160">
    <property type="protein sequence ID" value="GFH29056.1"/>
    <property type="molecule type" value="Genomic_DNA"/>
</dbReference>
<dbReference type="Proteomes" id="UP000485058">
    <property type="component" value="Unassembled WGS sequence"/>
</dbReference>
<proteinExistence type="predicted"/>
<feature type="non-terminal residue" evidence="1">
    <location>
        <position position="1"/>
    </location>
</feature>
<evidence type="ECO:0000313" key="1">
    <source>
        <dbReference type="EMBL" id="GFH29056.1"/>
    </source>
</evidence>
<sequence length="27" mass="3087">MVDGQLMRVRSSVRQLLAWDPDGAQRT</sequence>
<keyword evidence="2" id="KW-1185">Reference proteome</keyword>
<accession>A0A6A0A8W9</accession>
<dbReference type="AlphaFoldDB" id="A0A6A0A8W9"/>
<gene>
    <name evidence="1" type="ORF">HaLaN_27650</name>
</gene>
<comment type="caution">
    <text evidence="1">The sequence shown here is derived from an EMBL/GenBank/DDBJ whole genome shotgun (WGS) entry which is preliminary data.</text>
</comment>
<name>A0A6A0A8W9_HAELA</name>
<evidence type="ECO:0000313" key="2">
    <source>
        <dbReference type="Proteomes" id="UP000485058"/>
    </source>
</evidence>
<feature type="non-terminal residue" evidence="1">
    <location>
        <position position="27"/>
    </location>
</feature>
<reference evidence="1 2" key="1">
    <citation type="submission" date="2020-02" db="EMBL/GenBank/DDBJ databases">
        <title>Draft genome sequence of Haematococcus lacustris strain NIES-144.</title>
        <authorList>
            <person name="Morimoto D."/>
            <person name="Nakagawa S."/>
            <person name="Yoshida T."/>
            <person name="Sawayama S."/>
        </authorList>
    </citation>
    <scope>NUCLEOTIDE SEQUENCE [LARGE SCALE GENOMIC DNA]</scope>
    <source>
        <strain evidence="1 2">NIES-144</strain>
    </source>
</reference>